<keyword evidence="3" id="KW-0963">Cytoplasm</keyword>
<dbReference type="GO" id="GO:0005874">
    <property type="term" value="C:microtubule"/>
    <property type="evidence" value="ECO:0007669"/>
    <property type="project" value="UniProtKB-KW"/>
</dbReference>
<dbReference type="Proteomes" id="UP000187406">
    <property type="component" value="Unassembled WGS sequence"/>
</dbReference>
<comment type="subcellular location">
    <subcellularLocation>
        <location evidence="1">Cytoplasm</location>
        <location evidence="1">Cytoskeleton</location>
    </subcellularLocation>
</comment>
<protein>
    <submittedName>
        <fullName evidence="8">TPX2 domain-containing protein</fullName>
    </submittedName>
</protein>
<feature type="domain" description="TPX2 C-terminal" evidence="7">
    <location>
        <begin position="407"/>
        <end position="478"/>
    </location>
</feature>
<dbReference type="PANTHER" id="PTHR47286:SF2">
    <property type="entry name" value="F3I6.9 PROTEIN"/>
    <property type="match status" value="1"/>
</dbReference>
<evidence type="ECO:0000256" key="6">
    <source>
        <dbReference type="SAM" id="MobiDB-lite"/>
    </source>
</evidence>
<reference evidence="9" key="1">
    <citation type="submission" date="2016-04" db="EMBL/GenBank/DDBJ databases">
        <title>Cephalotus genome sequencing.</title>
        <authorList>
            <person name="Fukushima K."/>
            <person name="Hasebe M."/>
            <person name="Fang X."/>
        </authorList>
    </citation>
    <scope>NUCLEOTIDE SEQUENCE [LARGE SCALE GENOMIC DNA]</scope>
    <source>
        <strain evidence="9">cv. St1</strain>
    </source>
</reference>
<feature type="compositionally biased region" description="Basic and acidic residues" evidence="6">
    <location>
        <begin position="121"/>
        <end position="138"/>
    </location>
</feature>
<evidence type="ECO:0000256" key="4">
    <source>
        <dbReference type="ARBA" id="ARBA00022701"/>
    </source>
</evidence>
<evidence type="ECO:0000256" key="5">
    <source>
        <dbReference type="ARBA" id="ARBA00023212"/>
    </source>
</evidence>
<dbReference type="FunCoup" id="A0A1Q3CMC0">
    <property type="interactions" value="1070"/>
</dbReference>
<evidence type="ECO:0000259" key="7">
    <source>
        <dbReference type="Pfam" id="PF06886"/>
    </source>
</evidence>
<evidence type="ECO:0000256" key="3">
    <source>
        <dbReference type="ARBA" id="ARBA00022490"/>
    </source>
</evidence>
<gene>
    <name evidence="8" type="ORF">CFOL_v3_24782</name>
</gene>
<feature type="compositionally biased region" description="Basic and acidic residues" evidence="6">
    <location>
        <begin position="199"/>
        <end position="241"/>
    </location>
</feature>
<comment type="similarity">
    <text evidence="2">Belongs to the TPX2 family.</text>
</comment>
<feature type="region of interest" description="Disordered" evidence="6">
    <location>
        <begin position="1"/>
        <end position="21"/>
    </location>
</feature>
<organism evidence="8 9">
    <name type="scientific">Cephalotus follicularis</name>
    <name type="common">Albany pitcher plant</name>
    <dbReference type="NCBI Taxonomy" id="3775"/>
    <lineage>
        <taxon>Eukaryota</taxon>
        <taxon>Viridiplantae</taxon>
        <taxon>Streptophyta</taxon>
        <taxon>Embryophyta</taxon>
        <taxon>Tracheophyta</taxon>
        <taxon>Spermatophyta</taxon>
        <taxon>Magnoliopsida</taxon>
        <taxon>eudicotyledons</taxon>
        <taxon>Gunneridae</taxon>
        <taxon>Pentapetalae</taxon>
        <taxon>rosids</taxon>
        <taxon>fabids</taxon>
        <taxon>Oxalidales</taxon>
        <taxon>Cephalotaceae</taxon>
        <taxon>Cephalotus</taxon>
    </lineage>
</organism>
<evidence type="ECO:0000256" key="1">
    <source>
        <dbReference type="ARBA" id="ARBA00004245"/>
    </source>
</evidence>
<feature type="region of interest" description="Disordered" evidence="6">
    <location>
        <begin position="160"/>
        <end position="325"/>
    </location>
</feature>
<feature type="region of interest" description="Disordered" evidence="6">
    <location>
        <begin position="354"/>
        <end position="451"/>
    </location>
</feature>
<dbReference type="EMBL" id="BDDD01002372">
    <property type="protein sequence ID" value="GAV81325.1"/>
    <property type="molecule type" value="Genomic_DNA"/>
</dbReference>
<comment type="caution">
    <text evidence="8">The sequence shown here is derived from an EMBL/GenBank/DDBJ whole genome shotgun (WGS) entry which is preliminary data.</text>
</comment>
<keyword evidence="9" id="KW-1185">Reference proteome</keyword>
<dbReference type="STRING" id="3775.A0A1Q3CMC0"/>
<dbReference type="AlphaFoldDB" id="A0A1Q3CMC0"/>
<feature type="region of interest" description="Disordered" evidence="6">
    <location>
        <begin position="91"/>
        <end position="140"/>
    </location>
</feature>
<feature type="compositionally biased region" description="Basic and acidic residues" evidence="6">
    <location>
        <begin position="410"/>
        <end position="451"/>
    </location>
</feature>
<feature type="compositionally biased region" description="Polar residues" evidence="6">
    <location>
        <begin position="354"/>
        <end position="372"/>
    </location>
</feature>
<feature type="compositionally biased region" description="Polar residues" evidence="6">
    <location>
        <begin position="271"/>
        <end position="294"/>
    </location>
</feature>
<evidence type="ECO:0000313" key="8">
    <source>
        <dbReference type="EMBL" id="GAV81325.1"/>
    </source>
</evidence>
<dbReference type="InParanoid" id="A0A1Q3CMC0"/>
<sequence length="490" mass="54035">MGESLLNSPVADKMGETASSNPALEVSVSFGRFDNDSLSWEKWSSFSPNKYLEEVEKFATPGSVAQKKAYFEAHYKKIAAKKAELLDQEKDIDSGPWRSNDQSCGDLSGNDGRTGTEFDISNDKSSVEGEKQETKFDTEVSDTQFNIANEDAKITVECQGSSVVLPKELNGSLDSPKSIKTEEADLEREEVETPSVMSRDTRGSNPKSDKERENTPKVKKENVKLQNESHKNFPVNKEKKMVAMTKKPVSSVPRTPQFSTQKVSKPKPTALTMSTSQFSTTKANGSSLARTKNPSAGEIKKVAPKSLHMSLSLGPSNSDPASLTTTRKSFIMEKMGDKDIVKRAFKTFQNSYNQLKSSSEQISAVPKQTNGTEPRVPSLAAPRKENGGSLKSSAVDKINAKAAPSSFGLRSDERVDKRKEFSKKLEGKSNAREVEKTRIQTKSKEVTEAESKLLRQSVNVKATLRPGLYRGQKVPRNPSDTKVSKNEHHR</sequence>
<evidence type="ECO:0000256" key="2">
    <source>
        <dbReference type="ARBA" id="ARBA00005885"/>
    </source>
</evidence>
<feature type="compositionally biased region" description="Polar residues" evidence="6">
    <location>
        <begin position="313"/>
        <end position="325"/>
    </location>
</feature>
<name>A0A1Q3CMC0_CEPFO</name>
<evidence type="ECO:0000313" key="9">
    <source>
        <dbReference type="Proteomes" id="UP000187406"/>
    </source>
</evidence>
<proteinExistence type="inferred from homology"/>
<feature type="compositionally biased region" description="Polar residues" evidence="6">
    <location>
        <begin position="252"/>
        <end position="263"/>
    </location>
</feature>
<feature type="region of interest" description="Disordered" evidence="6">
    <location>
        <begin position="464"/>
        <end position="490"/>
    </location>
</feature>
<dbReference type="Pfam" id="PF06886">
    <property type="entry name" value="TPX2"/>
    <property type="match status" value="1"/>
</dbReference>
<accession>A0A1Q3CMC0</accession>
<keyword evidence="5" id="KW-0206">Cytoskeleton</keyword>
<keyword evidence="4" id="KW-0493">Microtubule</keyword>
<dbReference type="PANTHER" id="PTHR47286">
    <property type="entry name" value="F3I6.9 PROTEIN"/>
    <property type="match status" value="1"/>
</dbReference>
<dbReference type="InterPro" id="IPR027329">
    <property type="entry name" value="TPX2_C"/>
</dbReference>
<dbReference type="OrthoDB" id="621651at2759"/>